<comment type="similarity">
    <text evidence="1">Belongs to the short-chain dehydrogenases/reductases (SDR) family.</text>
</comment>
<reference evidence="4" key="1">
    <citation type="submission" date="2024-06" db="EMBL/GenBank/DDBJ databases">
        <title>Methylostella associata gen. nov., sp. nov., a novel Ancalomicrobiaceae-affiliated facultatively methylotrophic bacteria that feed on methanotrophs of the genus Methylococcus.</title>
        <authorList>
            <person name="Saltykova V."/>
            <person name="Danilova O.V."/>
            <person name="Oshkin I.Y."/>
            <person name="Belova S.E."/>
            <person name="Pimenov N.V."/>
            <person name="Dedysh S.N."/>
        </authorList>
    </citation>
    <scope>NUCLEOTIDE SEQUENCE</scope>
    <source>
        <strain evidence="4">S20</strain>
    </source>
</reference>
<evidence type="ECO:0000313" key="4">
    <source>
        <dbReference type="EMBL" id="XBY44326.1"/>
    </source>
</evidence>
<proteinExistence type="inferred from homology"/>
<dbReference type="InterPro" id="IPR057326">
    <property type="entry name" value="KR_dom"/>
</dbReference>
<dbReference type="InterPro" id="IPR036291">
    <property type="entry name" value="NAD(P)-bd_dom_sf"/>
</dbReference>
<dbReference type="PRINTS" id="PR00080">
    <property type="entry name" value="SDRFAMILY"/>
</dbReference>
<dbReference type="PRINTS" id="PR00081">
    <property type="entry name" value="GDHRDH"/>
</dbReference>
<dbReference type="InterPro" id="IPR002347">
    <property type="entry name" value="SDR_fam"/>
</dbReference>
<organism evidence="4">
    <name type="scientific">Methyloraptor flagellatus</name>
    <dbReference type="NCBI Taxonomy" id="3162530"/>
    <lineage>
        <taxon>Bacteria</taxon>
        <taxon>Pseudomonadati</taxon>
        <taxon>Pseudomonadota</taxon>
        <taxon>Alphaproteobacteria</taxon>
        <taxon>Hyphomicrobiales</taxon>
        <taxon>Ancalomicrobiaceae</taxon>
        <taxon>Methyloraptor</taxon>
    </lineage>
</organism>
<dbReference type="SUPFAM" id="SSF51735">
    <property type="entry name" value="NAD(P)-binding Rossmann-fold domains"/>
    <property type="match status" value="1"/>
</dbReference>
<dbReference type="Pfam" id="PF13561">
    <property type="entry name" value="adh_short_C2"/>
    <property type="match status" value="1"/>
</dbReference>
<sequence>MSKGVVIVTGGSRGIGRACVLLAAERGYDVVFSWVSGEDAAKSLVAEVEAAGGKAIAVRSDIAAEADILSLFAVADAVGPLVGLVNNAGVVDKTARVEDMSVARLERMFRINVIGSMVAAREAVKRMSTRHGGKGGSIVNIASVASVLGSPALFVDYAASKAAIDTFTLGLGREVADEGIRVNAVRPGIIATDIHASAGEPDRVANIRSQIPMKREGSPDEVARAVLWLLSDEASYTTGSIVTVSGGR</sequence>
<dbReference type="PANTHER" id="PTHR48107:SF7">
    <property type="entry name" value="RE15974P"/>
    <property type="match status" value="1"/>
</dbReference>
<dbReference type="PROSITE" id="PS00061">
    <property type="entry name" value="ADH_SHORT"/>
    <property type="match status" value="1"/>
</dbReference>
<evidence type="ECO:0000256" key="1">
    <source>
        <dbReference type="ARBA" id="ARBA00006484"/>
    </source>
</evidence>
<evidence type="ECO:0000256" key="2">
    <source>
        <dbReference type="ARBA" id="ARBA00023002"/>
    </source>
</evidence>
<dbReference type="SMART" id="SM00822">
    <property type="entry name" value="PKS_KR"/>
    <property type="match status" value="1"/>
</dbReference>
<dbReference type="GO" id="GO:0016614">
    <property type="term" value="F:oxidoreductase activity, acting on CH-OH group of donors"/>
    <property type="evidence" value="ECO:0007669"/>
    <property type="project" value="UniProtKB-ARBA"/>
</dbReference>
<dbReference type="KEGG" id="mflg:ABS361_20265"/>
<protein>
    <submittedName>
        <fullName evidence="4">SDR family oxidoreductase</fullName>
    </submittedName>
</protein>
<name>A0AAU7X9A6_9HYPH</name>
<evidence type="ECO:0000259" key="3">
    <source>
        <dbReference type="SMART" id="SM00822"/>
    </source>
</evidence>
<dbReference type="AlphaFoldDB" id="A0AAU7X9A6"/>
<dbReference type="FunFam" id="3.40.50.720:FF:000084">
    <property type="entry name" value="Short-chain dehydrogenase reductase"/>
    <property type="match status" value="1"/>
</dbReference>
<dbReference type="PANTHER" id="PTHR48107">
    <property type="entry name" value="NADPH-DEPENDENT ALDEHYDE REDUCTASE-LIKE PROTEIN, CHLOROPLASTIC-RELATED"/>
    <property type="match status" value="1"/>
</dbReference>
<accession>A0AAU7X9A6</accession>
<keyword evidence="2" id="KW-0560">Oxidoreductase</keyword>
<dbReference type="RefSeq" id="WP_407049418.1">
    <property type="nucleotide sequence ID" value="NZ_CP158568.1"/>
</dbReference>
<dbReference type="InterPro" id="IPR020904">
    <property type="entry name" value="Sc_DH/Rdtase_CS"/>
</dbReference>
<gene>
    <name evidence="4" type="ORF">ABS361_20265</name>
</gene>
<dbReference type="EMBL" id="CP158568">
    <property type="protein sequence ID" value="XBY44326.1"/>
    <property type="molecule type" value="Genomic_DNA"/>
</dbReference>
<feature type="domain" description="Ketoreductase" evidence="3">
    <location>
        <begin position="4"/>
        <end position="188"/>
    </location>
</feature>
<dbReference type="Gene3D" id="3.40.50.720">
    <property type="entry name" value="NAD(P)-binding Rossmann-like Domain"/>
    <property type="match status" value="1"/>
</dbReference>